<dbReference type="EMBL" id="FNCH01000025">
    <property type="protein sequence ID" value="SDH45288.1"/>
    <property type="molecule type" value="Genomic_DNA"/>
</dbReference>
<keyword evidence="1 2" id="KW-0808">Transferase</keyword>
<proteinExistence type="predicted"/>
<dbReference type="STRING" id="405671.SAMN05421827_12511"/>
<dbReference type="GO" id="GO:0000030">
    <property type="term" value="F:mannosyltransferase activity"/>
    <property type="evidence" value="ECO:0007669"/>
    <property type="project" value="TreeGrafter"/>
</dbReference>
<dbReference type="GO" id="GO:0051999">
    <property type="term" value="P:mannosyl-inositol phosphorylceramide biosynthetic process"/>
    <property type="evidence" value="ECO:0007669"/>
    <property type="project" value="TreeGrafter"/>
</dbReference>
<reference evidence="3" key="1">
    <citation type="submission" date="2016-10" db="EMBL/GenBank/DDBJ databases">
        <authorList>
            <person name="Varghese N."/>
            <person name="Submissions S."/>
        </authorList>
    </citation>
    <scope>NUCLEOTIDE SEQUENCE [LARGE SCALE GENOMIC DNA]</scope>
    <source>
        <strain evidence="3">DSM 17933</strain>
    </source>
</reference>
<dbReference type="OrthoDB" id="9802987at2"/>
<evidence type="ECO:0000313" key="3">
    <source>
        <dbReference type="Proteomes" id="UP000199643"/>
    </source>
</evidence>
<dbReference type="Proteomes" id="UP000199643">
    <property type="component" value="Unassembled WGS sequence"/>
</dbReference>
<dbReference type="InterPro" id="IPR029044">
    <property type="entry name" value="Nucleotide-diphossugar_trans"/>
</dbReference>
<dbReference type="Pfam" id="PF04488">
    <property type="entry name" value="Gly_transf_sug"/>
    <property type="match status" value="1"/>
</dbReference>
<name>A0A1G8CIN8_9SPHI</name>
<gene>
    <name evidence="2" type="ORF">SAMN05421827_12511</name>
</gene>
<keyword evidence="3" id="KW-1185">Reference proteome</keyword>
<evidence type="ECO:0000256" key="1">
    <source>
        <dbReference type="ARBA" id="ARBA00022679"/>
    </source>
</evidence>
<dbReference type="RefSeq" id="WP_090503736.1">
    <property type="nucleotide sequence ID" value="NZ_FNCH01000025.1"/>
</dbReference>
<organism evidence="2 3">
    <name type="scientific">Pedobacter terrae</name>
    <dbReference type="NCBI Taxonomy" id="405671"/>
    <lineage>
        <taxon>Bacteria</taxon>
        <taxon>Pseudomonadati</taxon>
        <taxon>Bacteroidota</taxon>
        <taxon>Sphingobacteriia</taxon>
        <taxon>Sphingobacteriales</taxon>
        <taxon>Sphingobacteriaceae</taxon>
        <taxon>Pedobacter</taxon>
    </lineage>
</organism>
<dbReference type="AlphaFoldDB" id="A0A1G8CIN8"/>
<dbReference type="Gene3D" id="3.90.550.20">
    <property type="match status" value="1"/>
</dbReference>
<accession>A0A1G8CIN8</accession>
<dbReference type="InterPro" id="IPR007577">
    <property type="entry name" value="GlycoTrfase_DXD_sugar-bd_CS"/>
</dbReference>
<dbReference type="PANTHER" id="PTHR32385">
    <property type="entry name" value="MANNOSYL PHOSPHORYLINOSITOL CERAMIDE SYNTHASE"/>
    <property type="match status" value="1"/>
</dbReference>
<dbReference type="SUPFAM" id="SSF53448">
    <property type="entry name" value="Nucleotide-diphospho-sugar transferases"/>
    <property type="match status" value="1"/>
</dbReference>
<evidence type="ECO:0000313" key="2">
    <source>
        <dbReference type="EMBL" id="SDH45288.1"/>
    </source>
</evidence>
<dbReference type="GO" id="GO:0016020">
    <property type="term" value="C:membrane"/>
    <property type="evidence" value="ECO:0007669"/>
    <property type="project" value="GOC"/>
</dbReference>
<dbReference type="InterPro" id="IPR051706">
    <property type="entry name" value="Glycosyltransferase_domain"/>
</dbReference>
<sequence>MEDREEILIPKIIHHIIGRRQNPLIEDCLDSWKCLGNYGFEIRIWTDLTIMDFISTFHPFAFYAFVHAKNHAEAADIARYLIIYTCGGYYVDWDVKLLSPEKFFFLSKRYLCGYMLVDPLNDTIASEYFCSSPKDPYLLNLVEDIVQLFNDGQKDLIRTPQYSGPYRMRDSLLKHPETSIESVNVKDIFAYDYREIRNPPAGEITQPLIHYWVHSWL</sequence>
<dbReference type="PANTHER" id="PTHR32385:SF15">
    <property type="entry name" value="INOSITOL PHOSPHOCERAMIDE MANNOSYLTRANSFERASE 1"/>
    <property type="match status" value="1"/>
</dbReference>
<protein>
    <submittedName>
        <fullName evidence="2">Glycosyltransferase sugar-binding region containing DXD motif-containing protein</fullName>
    </submittedName>
</protein>